<protein>
    <submittedName>
        <fullName evidence="4">Transcriptional regulator, TetR family</fullName>
    </submittedName>
</protein>
<dbReference type="GO" id="GO:0003677">
    <property type="term" value="F:DNA binding"/>
    <property type="evidence" value="ECO:0007669"/>
    <property type="project" value="UniProtKB-UniRule"/>
</dbReference>
<dbReference type="InterPro" id="IPR009057">
    <property type="entry name" value="Homeodomain-like_sf"/>
</dbReference>
<dbReference type="Gene3D" id="1.10.357.10">
    <property type="entry name" value="Tetracycline Repressor, domain 2"/>
    <property type="match status" value="1"/>
</dbReference>
<dbReference type="AlphaFoldDB" id="A0A239HV70"/>
<keyword evidence="5" id="KW-1185">Reference proteome</keyword>
<sequence>MDEKTRAKEKILEVVEQLLIDNKDLTKVTNREIALLAGVNSALINYYYQSKENLIRLAVDKCMSDIGATLICQKDSAIPSEGIKEMLKIFYKFCSQNASLAEIKISSELKQGSVYISQMLLPIFREHFGETKSDMELKLLTFQLLFPLQIFFLNKEQFTTYFGCDFSDCKTWDTVIDQLVDNIFGMKEG</sequence>
<gene>
    <name evidence="4" type="ORF">SAMN05446037_10244</name>
</gene>
<evidence type="ECO:0000256" key="2">
    <source>
        <dbReference type="PROSITE-ProRule" id="PRU00335"/>
    </source>
</evidence>
<evidence type="ECO:0000313" key="5">
    <source>
        <dbReference type="Proteomes" id="UP000198304"/>
    </source>
</evidence>
<proteinExistence type="predicted"/>
<accession>A0A239HV70</accession>
<organism evidence="4 5">
    <name type="scientific">Anaerovirgula multivorans</name>
    <dbReference type="NCBI Taxonomy" id="312168"/>
    <lineage>
        <taxon>Bacteria</taxon>
        <taxon>Bacillati</taxon>
        <taxon>Bacillota</taxon>
        <taxon>Clostridia</taxon>
        <taxon>Peptostreptococcales</taxon>
        <taxon>Natronincolaceae</taxon>
        <taxon>Anaerovirgula</taxon>
    </lineage>
</organism>
<dbReference type="Proteomes" id="UP000198304">
    <property type="component" value="Unassembled WGS sequence"/>
</dbReference>
<dbReference type="SUPFAM" id="SSF46689">
    <property type="entry name" value="Homeodomain-like"/>
    <property type="match status" value="1"/>
</dbReference>
<feature type="domain" description="HTH tetR-type" evidence="3">
    <location>
        <begin position="5"/>
        <end position="66"/>
    </location>
</feature>
<evidence type="ECO:0000259" key="3">
    <source>
        <dbReference type="PROSITE" id="PS50977"/>
    </source>
</evidence>
<dbReference type="InterPro" id="IPR001647">
    <property type="entry name" value="HTH_TetR"/>
</dbReference>
<reference evidence="4 5" key="1">
    <citation type="submission" date="2017-06" db="EMBL/GenBank/DDBJ databases">
        <authorList>
            <person name="Kim H.J."/>
            <person name="Triplett B.A."/>
        </authorList>
    </citation>
    <scope>NUCLEOTIDE SEQUENCE [LARGE SCALE GENOMIC DNA]</scope>
    <source>
        <strain evidence="4 5">SCA</strain>
    </source>
</reference>
<name>A0A239HV70_9FIRM</name>
<dbReference type="EMBL" id="FZOJ01000024">
    <property type="protein sequence ID" value="SNS85028.1"/>
    <property type="molecule type" value="Genomic_DNA"/>
</dbReference>
<evidence type="ECO:0000313" key="4">
    <source>
        <dbReference type="EMBL" id="SNS85028.1"/>
    </source>
</evidence>
<dbReference type="PROSITE" id="PS50977">
    <property type="entry name" value="HTH_TETR_2"/>
    <property type="match status" value="1"/>
</dbReference>
<keyword evidence="1 2" id="KW-0238">DNA-binding</keyword>
<evidence type="ECO:0000256" key="1">
    <source>
        <dbReference type="ARBA" id="ARBA00023125"/>
    </source>
</evidence>
<dbReference type="OrthoDB" id="9789566at2"/>
<dbReference type="RefSeq" id="WP_089284348.1">
    <property type="nucleotide sequence ID" value="NZ_FZOJ01000024.1"/>
</dbReference>
<feature type="DNA-binding region" description="H-T-H motif" evidence="2">
    <location>
        <begin position="29"/>
        <end position="48"/>
    </location>
</feature>